<dbReference type="Pfam" id="PF00004">
    <property type="entry name" value="AAA"/>
    <property type="match status" value="2"/>
</dbReference>
<dbReference type="InterPro" id="IPR050168">
    <property type="entry name" value="AAA_ATPase_domain"/>
</dbReference>
<accession>A0A433QK73</accession>
<gene>
    <name evidence="16" type="ORF">BC938DRAFT_479788</name>
</gene>
<keyword evidence="17" id="KW-1185">Reference proteome</keyword>
<keyword evidence="3" id="KW-0813">Transport</keyword>
<feature type="compositionally biased region" description="Polar residues" evidence="14">
    <location>
        <begin position="356"/>
        <end position="369"/>
    </location>
</feature>
<comment type="similarity">
    <text evidence="2">Belongs to the AAA ATPase family.</text>
</comment>
<evidence type="ECO:0000256" key="10">
    <source>
        <dbReference type="ARBA" id="ARBA00023136"/>
    </source>
</evidence>
<evidence type="ECO:0000313" key="16">
    <source>
        <dbReference type="EMBL" id="RUS30154.1"/>
    </source>
</evidence>
<dbReference type="AlphaFoldDB" id="A0A433QK73"/>
<dbReference type="Pfam" id="PF09262">
    <property type="entry name" value="PEX-1N"/>
    <property type="match status" value="1"/>
</dbReference>
<dbReference type="PROSITE" id="PS00674">
    <property type="entry name" value="AAA"/>
    <property type="match status" value="1"/>
</dbReference>
<organism evidence="16 17">
    <name type="scientific">Jimgerdemannia flammicorona</name>
    <dbReference type="NCBI Taxonomy" id="994334"/>
    <lineage>
        <taxon>Eukaryota</taxon>
        <taxon>Fungi</taxon>
        <taxon>Fungi incertae sedis</taxon>
        <taxon>Mucoromycota</taxon>
        <taxon>Mucoromycotina</taxon>
        <taxon>Endogonomycetes</taxon>
        <taxon>Endogonales</taxon>
        <taxon>Endogonaceae</taxon>
        <taxon>Jimgerdemannia</taxon>
    </lineage>
</organism>
<dbReference type="SMART" id="SM00382">
    <property type="entry name" value="AAA"/>
    <property type="match status" value="2"/>
</dbReference>
<evidence type="ECO:0000256" key="11">
    <source>
        <dbReference type="ARBA" id="ARBA00032509"/>
    </source>
</evidence>
<dbReference type="SUPFAM" id="SSF52540">
    <property type="entry name" value="P-loop containing nucleoside triphosphate hydrolases"/>
    <property type="match status" value="2"/>
</dbReference>
<evidence type="ECO:0000256" key="3">
    <source>
        <dbReference type="ARBA" id="ARBA00022448"/>
    </source>
</evidence>
<keyword evidence="10" id="KW-0472">Membrane</keyword>
<dbReference type="PANTHER" id="PTHR23077">
    <property type="entry name" value="AAA-FAMILY ATPASE"/>
    <property type="match status" value="1"/>
</dbReference>
<keyword evidence="5" id="KW-0677">Repeat</keyword>
<evidence type="ECO:0000256" key="12">
    <source>
        <dbReference type="ARBA" id="ARBA00034532"/>
    </source>
</evidence>
<evidence type="ECO:0000259" key="15">
    <source>
        <dbReference type="SMART" id="SM00382"/>
    </source>
</evidence>
<dbReference type="Proteomes" id="UP000274822">
    <property type="component" value="Unassembled WGS sequence"/>
</dbReference>
<feature type="domain" description="AAA+ ATPase" evidence="15">
    <location>
        <begin position="527"/>
        <end position="669"/>
    </location>
</feature>
<dbReference type="SUPFAM" id="SSF50692">
    <property type="entry name" value="ADC-like"/>
    <property type="match status" value="1"/>
</dbReference>
<dbReference type="InterPro" id="IPR003593">
    <property type="entry name" value="AAA+_ATPase"/>
</dbReference>
<evidence type="ECO:0000256" key="2">
    <source>
        <dbReference type="ARBA" id="ARBA00006914"/>
    </source>
</evidence>
<evidence type="ECO:0000256" key="9">
    <source>
        <dbReference type="ARBA" id="ARBA00022927"/>
    </source>
</evidence>
<feature type="region of interest" description="Disordered" evidence="14">
    <location>
        <begin position="742"/>
        <end position="771"/>
    </location>
</feature>
<dbReference type="Gene3D" id="3.10.330.10">
    <property type="match status" value="1"/>
</dbReference>
<dbReference type="GO" id="GO:0005778">
    <property type="term" value="C:peroxisomal membrane"/>
    <property type="evidence" value="ECO:0007669"/>
    <property type="project" value="TreeGrafter"/>
</dbReference>
<comment type="caution">
    <text evidence="16">The sequence shown here is derived from an EMBL/GenBank/DDBJ whole genome shotgun (WGS) entry which is preliminary data.</text>
</comment>
<feature type="domain" description="AAA+ ATPase" evidence="15">
    <location>
        <begin position="842"/>
        <end position="1024"/>
    </location>
</feature>
<dbReference type="Gene3D" id="1.10.8.60">
    <property type="match status" value="2"/>
</dbReference>
<sequence length="1222" mass="133035">MIKQIAISFVPIRSCLVNLPPTWVPQNVTIELSWTETTSPASSQPVSRKAFVGWTGGASIAPFPSARSSMTEVLEIDPQFGQAIGLQNGQKVNLEFSKNIVEGVSINVEPYSEDDWEILEQNAGNVEENLLSQIRVVYPNQIITVWIHGRTLVRLKVEKANSNQSRHTDPPDPTNRVAELNPKAPCIKLTTNSEVIVAPKLRHASGPAKTSDAAEPLDSTASPTPSVCLRHLPTRLLTEPAPDPYAVHVSPSDASRAALLSESRKFVRLSRLSAHAAKEEGEKQDKDEAGAAIGSIVYAKVKVSPAVPRGHVVFGEGVQETLEAEAFAIIRLSSPRVEPSPPPSLVLRPITQQSAPSSLKLGMNQSSTAQDRHNKTSDTINAFKDWTTALATSPSLTDLILTHGMIVRLPIKQPNGAGDDDVQHAPRFVVHFGTAKTTVSDARHPSSRALDQATEAVAVMTPKQLEKMQVEIGENLTAKTEAGRAGRLLDVKEVKLGGVEETLTKMRKYLKSCLTRVALRSAFRIPGAGGILLSGAHGSGKTAIVRELLRELGLDMETLAYVVEVNCSESVEDRIPTFKEKLQQWFDEAALHAPSIVFFDDLDRLIPAELEHADSFRSRQLAELFLQVASHMKSRHRIAIVATAQQQTSVHPSLITSHLFSELVHLNPPGKNERKQILETIMTSGPAVLMSSVRSVDLVSVASNTEGYLAADLKAVVERAMHEGAVRNIRANVNGLQRASIASEVPNGVPNDDGVSSGDGRPPTSNVSSAANGDVAFSLTQQDFDNARRGFVPSSLRGVKLQTSEVSWADIGGLNETRRTLLETLEWPTKYASIFANCPLRLRSGLLLYGFPGCGKTLLASAVAKECGLNFISVKGPELLNKYIGASEKSVSHSSWMENLLMLGKSANVRDLFERAQAARPCVLFFDEFDSIAPRRYGKLFIVLLIRMRTTTLTAGDTSTASYRGHDSTGVTDRVVNQMLTQMDGAEGLDGVYVLAATSRPDLIDPALLRPGRLDKSLLCGMPDINERLEILQSLSRKMTLSPEVDLEYYAGEAEGFSGADLQAFLYNAHLEAIHNAIHVHSFEKDNRKDAGAEGGADEELTQFTTFGAAKNKPTLTQAEKGHILQRVCDMDHYLNMIKKGYLSAADKSAQQVSVLQKQQGERSTHITTVHLDKSIRATRPSNTPEERRRLEAIYHEFVTGRTGEMPTGEGAKGIGKRTTLG</sequence>
<dbReference type="GO" id="GO:0005524">
    <property type="term" value="F:ATP binding"/>
    <property type="evidence" value="ECO:0007669"/>
    <property type="project" value="UniProtKB-KW"/>
</dbReference>
<keyword evidence="7" id="KW-0378">Hydrolase</keyword>
<dbReference type="InterPro" id="IPR027417">
    <property type="entry name" value="P-loop_NTPase"/>
</dbReference>
<evidence type="ECO:0000256" key="14">
    <source>
        <dbReference type="SAM" id="MobiDB-lite"/>
    </source>
</evidence>
<evidence type="ECO:0000256" key="7">
    <source>
        <dbReference type="ARBA" id="ARBA00022801"/>
    </source>
</evidence>
<dbReference type="PANTHER" id="PTHR23077:SF12">
    <property type="entry name" value="PEROXISOMAL ATPASE PEX1"/>
    <property type="match status" value="1"/>
</dbReference>
<dbReference type="Gene3D" id="2.40.40.20">
    <property type="match status" value="1"/>
</dbReference>
<evidence type="ECO:0000256" key="5">
    <source>
        <dbReference type="ARBA" id="ARBA00022737"/>
    </source>
</evidence>
<dbReference type="GO" id="GO:0005829">
    <property type="term" value="C:cytosol"/>
    <property type="evidence" value="ECO:0007669"/>
    <property type="project" value="TreeGrafter"/>
</dbReference>
<evidence type="ECO:0000313" key="17">
    <source>
        <dbReference type="Proteomes" id="UP000274822"/>
    </source>
</evidence>
<dbReference type="EMBL" id="RBNJ01004219">
    <property type="protein sequence ID" value="RUS30154.1"/>
    <property type="molecule type" value="Genomic_DNA"/>
</dbReference>
<proteinExistence type="inferred from homology"/>
<feature type="region of interest" description="Disordered" evidence="14">
    <location>
        <begin position="1202"/>
        <end position="1222"/>
    </location>
</feature>
<feature type="region of interest" description="Disordered" evidence="14">
    <location>
        <begin position="203"/>
        <end position="224"/>
    </location>
</feature>
<dbReference type="GO" id="GO:0016887">
    <property type="term" value="F:ATP hydrolysis activity"/>
    <property type="evidence" value="ECO:0007669"/>
    <property type="project" value="InterPro"/>
</dbReference>
<dbReference type="InterPro" id="IPR015342">
    <property type="entry name" value="PEX1-N_C-lobe"/>
</dbReference>
<evidence type="ECO:0000256" key="8">
    <source>
        <dbReference type="ARBA" id="ARBA00022840"/>
    </source>
</evidence>
<comment type="catalytic activity">
    <reaction evidence="13">
        <text>ATP + H2O = ADP + phosphate + H(+)</text>
        <dbReference type="Rhea" id="RHEA:13065"/>
        <dbReference type="ChEBI" id="CHEBI:15377"/>
        <dbReference type="ChEBI" id="CHEBI:15378"/>
        <dbReference type="ChEBI" id="CHEBI:30616"/>
        <dbReference type="ChEBI" id="CHEBI:43474"/>
        <dbReference type="ChEBI" id="CHEBI:456216"/>
    </reaction>
    <physiologicalReaction direction="left-to-right" evidence="13">
        <dbReference type="Rhea" id="RHEA:13066"/>
    </physiologicalReaction>
</comment>
<evidence type="ECO:0000256" key="13">
    <source>
        <dbReference type="ARBA" id="ARBA00048778"/>
    </source>
</evidence>
<name>A0A433QK73_9FUNG</name>
<keyword evidence="4" id="KW-0962">Peroxisome biogenesis</keyword>
<keyword evidence="9" id="KW-0653">Protein transport</keyword>
<keyword evidence="8" id="KW-0067">ATP-binding</keyword>
<dbReference type="InterPro" id="IPR029067">
    <property type="entry name" value="CDC48_domain_2-like_sf"/>
</dbReference>
<comment type="subcellular location">
    <subcellularLocation>
        <location evidence="1">Membrane</location>
    </subcellularLocation>
</comment>
<dbReference type="SUPFAM" id="SSF54585">
    <property type="entry name" value="Cdc48 domain 2-like"/>
    <property type="match status" value="1"/>
</dbReference>
<dbReference type="Gene3D" id="3.40.50.300">
    <property type="entry name" value="P-loop containing nucleotide triphosphate hydrolases"/>
    <property type="match status" value="2"/>
</dbReference>
<reference evidence="16 17" key="1">
    <citation type="journal article" date="2018" name="New Phytol.">
        <title>Phylogenomics of Endogonaceae and evolution of mycorrhizas within Mucoromycota.</title>
        <authorList>
            <person name="Chang Y."/>
            <person name="Desiro A."/>
            <person name="Na H."/>
            <person name="Sandor L."/>
            <person name="Lipzen A."/>
            <person name="Clum A."/>
            <person name="Barry K."/>
            <person name="Grigoriev I.V."/>
            <person name="Martin F.M."/>
            <person name="Stajich J.E."/>
            <person name="Smith M.E."/>
            <person name="Bonito G."/>
            <person name="Spatafora J.W."/>
        </authorList>
    </citation>
    <scope>NUCLEOTIDE SEQUENCE [LARGE SCALE GENOMIC DNA]</scope>
    <source>
        <strain evidence="16 17">AD002</strain>
    </source>
</reference>
<feature type="region of interest" description="Disordered" evidence="14">
    <location>
        <begin position="356"/>
        <end position="375"/>
    </location>
</feature>
<evidence type="ECO:0000256" key="4">
    <source>
        <dbReference type="ARBA" id="ARBA00022593"/>
    </source>
</evidence>
<dbReference type="GO" id="GO:0016558">
    <property type="term" value="P:protein import into peroxisome matrix"/>
    <property type="evidence" value="ECO:0007669"/>
    <property type="project" value="TreeGrafter"/>
</dbReference>
<dbReference type="Pfam" id="PF17862">
    <property type="entry name" value="AAA_lid_3"/>
    <property type="match status" value="1"/>
</dbReference>
<dbReference type="InterPro" id="IPR003960">
    <property type="entry name" value="ATPase_AAA_CS"/>
</dbReference>
<dbReference type="FunFam" id="1.10.8.60:FF:000105">
    <property type="entry name" value="PeRoXisome assembly factor"/>
    <property type="match status" value="1"/>
</dbReference>
<dbReference type="InterPro" id="IPR003959">
    <property type="entry name" value="ATPase_AAA_core"/>
</dbReference>
<dbReference type="InterPro" id="IPR041569">
    <property type="entry name" value="AAA_lid_3"/>
</dbReference>
<keyword evidence="6" id="KW-0547">Nucleotide-binding</keyword>
<evidence type="ECO:0000256" key="6">
    <source>
        <dbReference type="ARBA" id="ARBA00022741"/>
    </source>
</evidence>
<evidence type="ECO:0000256" key="1">
    <source>
        <dbReference type="ARBA" id="ARBA00004370"/>
    </source>
</evidence>
<dbReference type="InterPro" id="IPR009010">
    <property type="entry name" value="Asp_de-COase-like_dom_sf"/>
</dbReference>
<protein>
    <recommendedName>
        <fullName evidence="12">Peroxisomal ATPase PEX1</fullName>
    </recommendedName>
    <alternativeName>
        <fullName evidence="11">Peroxin-1</fullName>
    </alternativeName>
</protein>